<dbReference type="RefSeq" id="WP_078696841.1">
    <property type="nucleotide sequence ID" value="NZ_FUYH01000012.1"/>
</dbReference>
<dbReference type="OrthoDB" id="2677224at2"/>
<dbReference type="STRING" id="1147123.SAMN05443428_11296"/>
<evidence type="ECO:0000313" key="3">
    <source>
        <dbReference type="Proteomes" id="UP000190105"/>
    </source>
</evidence>
<dbReference type="Proteomes" id="UP000190105">
    <property type="component" value="Unassembled WGS sequence"/>
</dbReference>
<dbReference type="PROSITE" id="PS51257">
    <property type="entry name" value="PROKAR_LIPOPROTEIN"/>
    <property type="match status" value="1"/>
</dbReference>
<dbReference type="AlphaFoldDB" id="A0A1T4XUG8"/>
<gene>
    <name evidence="2" type="ORF">SAMN05443428_11296</name>
</gene>
<keyword evidence="1" id="KW-0732">Signal</keyword>
<keyword evidence="3" id="KW-1185">Reference proteome</keyword>
<evidence type="ECO:0008006" key="4">
    <source>
        <dbReference type="Google" id="ProtNLM"/>
    </source>
</evidence>
<protein>
    <recommendedName>
        <fullName evidence="4">Lipoprotein</fullName>
    </recommendedName>
</protein>
<name>A0A1T4XUG8_9CLOT</name>
<sequence>MKSKFLIFIVCLNILFLSSCNLTNETMNDYILLPQNKKIPIEGEWKIYKYYLGEENKNNRIESMDEVSMFCKDFALIGNLYCENPNYRIKIVNTKEYLIYKYKITPKQLGVLSSKMQVITITSENKYFTELLKINDNKLMININNVFFILEKTNNSVSFEKLNSFKIKEQDTIYNSKTENNKPSGLLLGLSYKPKDSKDIKYKTLFIKYNNLINIMEMDGFIFPRKSGFWKLDIIKDTIKAYPIEKNEKEFKEIKCDFGIGNLRRIIFLGNDYISVEIKNSENNLYYRFFPIDAMDTLNPIRISELFGDDAKNIFHEALKNNNSIYDSYNQIDESNFTIIRRSGHWIVNGRVSGKISEDFNIAVIPSKKLVSYDKLSINWSELKLKVPEAVDVFTSPNEDIAVVLTIKEIQIYRIENRQLSTQPIKKIKLEDKSQTIMAEWSTGQYVEKWENEFIKNGGEKMN</sequence>
<dbReference type="EMBL" id="FUYH01000012">
    <property type="protein sequence ID" value="SKA92691.1"/>
    <property type="molecule type" value="Genomic_DNA"/>
</dbReference>
<accession>A0A1T4XUG8</accession>
<feature type="chain" id="PRO_5038686567" description="Lipoprotein" evidence="1">
    <location>
        <begin position="24"/>
        <end position="463"/>
    </location>
</feature>
<reference evidence="3" key="1">
    <citation type="submission" date="2017-02" db="EMBL/GenBank/DDBJ databases">
        <authorList>
            <person name="Varghese N."/>
            <person name="Submissions S."/>
        </authorList>
    </citation>
    <scope>NUCLEOTIDE SEQUENCE [LARGE SCALE GENOMIC DNA]</scope>
    <source>
        <strain evidence="3">USBA 833</strain>
    </source>
</reference>
<evidence type="ECO:0000256" key="1">
    <source>
        <dbReference type="SAM" id="SignalP"/>
    </source>
</evidence>
<evidence type="ECO:0000313" key="2">
    <source>
        <dbReference type="EMBL" id="SKA92691.1"/>
    </source>
</evidence>
<proteinExistence type="predicted"/>
<feature type="signal peptide" evidence="1">
    <location>
        <begin position="1"/>
        <end position="23"/>
    </location>
</feature>
<organism evidence="2 3">
    <name type="scientific">Caloramator quimbayensis</name>
    <dbReference type="NCBI Taxonomy" id="1147123"/>
    <lineage>
        <taxon>Bacteria</taxon>
        <taxon>Bacillati</taxon>
        <taxon>Bacillota</taxon>
        <taxon>Clostridia</taxon>
        <taxon>Eubacteriales</taxon>
        <taxon>Clostridiaceae</taxon>
        <taxon>Caloramator</taxon>
    </lineage>
</organism>